<comment type="catalytic activity">
    <reaction evidence="6">
        <text>L-aspartate + NAD(+) + H2O = oxaloacetate + NH4(+) + NADH + H(+)</text>
        <dbReference type="Rhea" id="RHEA:11788"/>
        <dbReference type="ChEBI" id="CHEBI:15377"/>
        <dbReference type="ChEBI" id="CHEBI:15378"/>
        <dbReference type="ChEBI" id="CHEBI:16452"/>
        <dbReference type="ChEBI" id="CHEBI:28938"/>
        <dbReference type="ChEBI" id="CHEBI:29991"/>
        <dbReference type="ChEBI" id="CHEBI:57540"/>
        <dbReference type="ChEBI" id="CHEBI:57945"/>
        <dbReference type="EC" id="1.4.1.21"/>
    </reaction>
</comment>
<dbReference type="AlphaFoldDB" id="A0A918XS58"/>
<accession>A0A918XS58</accession>
<dbReference type="GO" id="GO:0016639">
    <property type="term" value="F:oxidoreductase activity, acting on the CH-NH2 group of donors, NAD or NADP as acceptor"/>
    <property type="evidence" value="ECO:0007669"/>
    <property type="project" value="UniProtKB-UniRule"/>
</dbReference>
<dbReference type="PANTHER" id="PTHR31873">
    <property type="entry name" value="L-ASPARTATE DEHYDROGENASE-RELATED"/>
    <property type="match status" value="1"/>
</dbReference>
<keyword evidence="3 6" id="KW-0521">NADP</keyword>
<protein>
    <recommendedName>
        <fullName evidence="6">L-aspartate dehydrogenase</fullName>
        <ecNumber evidence="6">1.4.1.21</ecNumber>
    </recommendedName>
</protein>
<evidence type="ECO:0000313" key="10">
    <source>
        <dbReference type="Proteomes" id="UP000630353"/>
    </source>
</evidence>
<comment type="similarity">
    <text evidence="1 6">Belongs to the L-aspartate dehydrogenase family.</text>
</comment>
<comment type="caution">
    <text evidence="9">The sequence shown here is derived from an EMBL/GenBank/DDBJ whole genome shotgun (WGS) entry which is preliminary data.</text>
</comment>
<dbReference type="NCBIfam" id="NF009825">
    <property type="entry name" value="PRK13302.1"/>
    <property type="match status" value="1"/>
</dbReference>
<evidence type="ECO:0000259" key="7">
    <source>
        <dbReference type="Pfam" id="PF01958"/>
    </source>
</evidence>
<evidence type="ECO:0000313" key="9">
    <source>
        <dbReference type="EMBL" id="GHD50403.1"/>
    </source>
</evidence>
<dbReference type="PIRSF" id="PIRSF005227">
    <property type="entry name" value="Asp_dh_NAD_syn"/>
    <property type="match status" value="1"/>
</dbReference>
<gene>
    <name evidence="6 9" type="primary">nadX</name>
    <name evidence="9" type="ORF">GCM10017083_23610</name>
</gene>
<evidence type="ECO:0000256" key="2">
    <source>
        <dbReference type="ARBA" id="ARBA00022642"/>
    </source>
</evidence>
<proteinExistence type="inferred from homology"/>
<dbReference type="GO" id="GO:0009435">
    <property type="term" value="P:NAD+ biosynthetic process"/>
    <property type="evidence" value="ECO:0007669"/>
    <property type="project" value="UniProtKB-UniRule"/>
</dbReference>
<comment type="function">
    <text evidence="6">Specifically catalyzes the NAD or NADP-dependent dehydrogenation of L-aspartate to iminoaspartate.</text>
</comment>
<dbReference type="HAMAP" id="MF_01265">
    <property type="entry name" value="NadX"/>
    <property type="match status" value="1"/>
</dbReference>
<sequence>MTVAVGGLGAIGLAVAKALDEGRLEGLRLTAVSARDVAKAQRVMSGFASPVPVVPLGELAEHADVVVECVPAAAFADVAGPAVERGRIFMPISVGAMLRHMDLVDRARRTGARIIVPTGALIGLDAVRAAAEGTIREVRLVTRKPPLGLAGAPYLVENGIAVEGLTEAKRVFEGTAREGAAGFPANVNVAAALSLAGIGPDATRLEIWADPAVTRNMHTITVDADSARFTMTIENVPSEENPKTGKITALSVIAALRRLTAPLVAGT</sequence>
<dbReference type="InterPro" id="IPR002811">
    <property type="entry name" value="Asp_DH"/>
</dbReference>
<feature type="active site" evidence="6">
    <location>
        <position position="218"/>
    </location>
</feature>
<dbReference type="InterPro" id="IPR005106">
    <property type="entry name" value="Asp/hSer_DH_NAD-bd"/>
</dbReference>
<dbReference type="EC" id="1.4.1.21" evidence="6"/>
<dbReference type="InterPro" id="IPR036291">
    <property type="entry name" value="NAD(P)-bd_dom_sf"/>
</dbReference>
<keyword evidence="4 6" id="KW-0560">Oxidoreductase</keyword>
<evidence type="ECO:0000256" key="4">
    <source>
        <dbReference type="ARBA" id="ARBA00023002"/>
    </source>
</evidence>
<dbReference type="Pfam" id="PF01958">
    <property type="entry name" value="Asp_DH_C"/>
    <property type="match status" value="1"/>
</dbReference>
<dbReference type="SUPFAM" id="SSF55347">
    <property type="entry name" value="Glyceraldehyde-3-phosphate dehydrogenase-like, C-terminal domain"/>
    <property type="match status" value="1"/>
</dbReference>
<feature type="domain" description="Aspartate/homoserine dehydrogenase NAD-binding" evidence="8">
    <location>
        <begin position="7"/>
        <end position="117"/>
    </location>
</feature>
<comment type="miscellaneous">
    <text evidence="6">The iminoaspartate product is unstable in aqueous solution and can decompose to oxaloacetate and ammonia.</text>
</comment>
<organism evidence="9 10">
    <name type="scientific">Thalassobaculum fulvum</name>
    <dbReference type="NCBI Taxonomy" id="1633335"/>
    <lineage>
        <taxon>Bacteria</taxon>
        <taxon>Pseudomonadati</taxon>
        <taxon>Pseudomonadota</taxon>
        <taxon>Alphaproteobacteria</taxon>
        <taxon>Rhodospirillales</taxon>
        <taxon>Thalassobaculaceae</taxon>
        <taxon>Thalassobaculum</taxon>
    </lineage>
</organism>
<evidence type="ECO:0000256" key="5">
    <source>
        <dbReference type="ARBA" id="ARBA00023027"/>
    </source>
</evidence>
<dbReference type="SUPFAM" id="SSF51735">
    <property type="entry name" value="NAD(P)-binding Rossmann-fold domains"/>
    <property type="match status" value="1"/>
</dbReference>
<dbReference type="GO" id="GO:0050661">
    <property type="term" value="F:NADP binding"/>
    <property type="evidence" value="ECO:0007669"/>
    <property type="project" value="UniProtKB-UniRule"/>
</dbReference>
<dbReference type="PANTHER" id="PTHR31873:SF6">
    <property type="entry name" value="ASPARTATE DEHYDROGENASE DOMAIN-CONTAINING PROTEIN"/>
    <property type="match status" value="1"/>
</dbReference>
<evidence type="ECO:0000256" key="6">
    <source>
        <dbReference type="HAMAP-Rule" id="MF_01265"/>
    </source>
</evidence>
<dbReference type="GO" id="GO:0033735">
    <property type="term" value="F:aspartate dehydrogenase [NAD(P)+] activity"/>
    <property type="evidence" value="ECO:0007669"/>
    <property type="project" value="UniProtKB-EC"/>
</dbReference>
<comment type="pathway">
    <text evidence="6">Cofactor biosynthesis; NAD(+) biosynthesis; iminoaspartate from L-aspartate (dehydrogenase route): step 1/1.</text>
</comment>
<reference evidence="9" key="1">
    <citation type="journal article" date="2014" name="Int. J. Syst. Evol. Microbiol.">
        <title>Complete genome sequence of Corynebacterium casei LMG S-19264T (=DSM 44701T), isolated from a smear-ripened cheese.</title>
        <authorList>
            <consortium name="US DOE Joint Genome Institute (JGI-PGF)"/>
            <person name="Walter F."/>
            <person name="Albersmeier A."/>
            <person name="Kalinowski J."/>
            <person name="Ruckert C."/>
        </authorList>
    </citation>
    <scope>NUCLEOTIDE SEQUENCE</scope>
    <source>
        <strain evidence="9">KCTC 42651</strain>
    </source>
</reference>
<evidence type="ECO:0000256" key="1">
    <source>
        <dbReference type="ARBA" id="ARBA00008331"/>
    </source>
</evidence>
<dbReference type="Gene3D" id="3.40.50.720">
    <property type="entry name" value="NAD(P)-binding Rossmann-like Domain"/>
    <property type="match status" value="1"/>
</dbReference>
<dbReference type="GO" id="GO:0051287">
    <property type="term" value="F:NAD binding"/>
    <property type="evidence" value="ECO:0007669"/>
    <property type="project" value="UniProtKB-UniRule"/>
</dbReference>
<keyword evidence="2 6" id="KW-0662">Pyridine nucleotide biosynthesis</keyword>
<keyword evidence="5 6" id="KW-0520">NAD</keyword>
<dbReference type="Gene3D" id="3.30.360.10">
    <property type="entry name" value="Dihydrodipicolinate Reductase, domain 2"/>
    <property type="match status" value="1"/>
</dbReference>
<dbReference type="InterPro" id="IPR020626">
    <property type="entry name" value="Asp_DH_prok"/>
</dbReference>
<comment type="catalytic activity">
    <reaction evidence="6">
        <text>L-aspartate + NADP(+) + H2O = oxaloacetate + NH4(+) + NADPH + H(+)</text>
        <dbReference type="Rhea" id="RHEA:11784"/>
        <dbReference type="ChEBI" id="CHEBI:15377"/>
        <dbReference type="ChEBI" id="CHEBI:15378"/>
        <dbReference type="ChEBI" id="CHEBI:16452"/>
        <dbReference type="ChEBI" id="CHEBI:28938"/>
        <dbReference type="ChEBI" id="CHEBI:29991"/>
        <dbReference type="ChEBI" id="CHEBI:57783"/>
        <dbReference type="ChEBI" id="CHEBI:58349"/>
        <dbReference type="EC" id="1.4.1.21"/>
    </reaction>
</comment>
<keyword evidence="10" id="KW-1185">Reference proteome</keyword>
<dbReference type="EMBL" id="BMZS01000005">
    <property type="protein sequence ID" value="GHD50403.1"/>
    <property type="molecule type" value="Genomic_DNA"/>
</dbReference>
<feature type="binding site" evidence="6">
    <location>
        <position position="120"/>
    </location>
    <ligand>
        <name>NAD(+)</name>
        <dbReference type="ChEBI" id="CHEBI:57540"/>
    </ligand>
</feature>
<evidence type="ECO:0000256" key="3">
    <source>
        <dbReference type="ARBA" id="ARBA00022857"/>
    </source>
</evidence>
<reference evidence="9" key="2">
    <citation type="submission" date="2020-09" db="EMBL/GenBank/DDBJ databases">
        <authorList>
            <person name="Sun Q."/>
            <person name="Kim S."/>
        </authorList>
    </citation>
    <scope>NUCLEOTIDE SEQUENCE</scope>
    <source>
        <strain evidence="9">KCTC 42651</strain>
    </source>
</reference>
<evidence type="ECO:0000259" key="8">
    <source>
        <dbReference type="Pfam" id="PF03447"/>
    </source>
</evidence>
<feature type="binding site" evidence="6">
    <location>
        <position position="188"/>
    </location>
    <ligand>
        <name>NAD(+)</name>
        <dbReference type="ChEBI" id="CHEBI:57540"/>
    </ligand>
</feature>
<feature type="domain" description="Aspartate dehydrogenase" evidence="7">
    <location>
        <begin position="166"/>
        <end position="253"/>
    </location>
</feature>
<dbReference type="InterPro" id="IPR011182">
    <property type="entry name" value="L-Asp_DH"/>
</dbReference>
<name>A0A918XS58_9PROT</name>
<dbReference type="Proteomes" id="UP000630353">
    <property type="component" value="Unassembled WGS sequence"/>
</dbReference>
<dbReference type="Pfam" id="PF03447">
    <property type="entry name" value="NAD_binding_3"/>
    <property type="match status" value="1"/>
</dbReference>